<proteinExistence type="predicted"/>
<name>A0A6C0HT04_9ZZZZ</name>
<accession>A0A6C0HT04</accession>
<organism evidence="2">
    <name type="scientific">viral metagenome</name>
    <dbReference type="NCBI Taxonomy" id="1070528"/>
    <lineage>
        <taxon>unclassified sequences</taxon>
        <taxon>metagenomes</taxon>
        <taxon>organismal metagenomes</taxon>
    </lineage>
</organism>
<dbReference type="EMBL" id="MN740010">
    <property type="protein sequence ID" value="QHT83649.1"/>
    <property type="molecule type" value="Genomic_DNA"/>
</dbReference>
<dbReference type="AlphaFoldDB" id="A0A6C0HT04"/>
<protein>
    <submittedName>
        <fullName evidence="2">Uncharacterized protein</fullName>
    </submittedName>
</protein>
<feature type="region of interest" description="Disordered" evidence="1">
    <location>
        <begin position="1"/>
        <end position="22"/>
    </location>
</feature>
<feature type="region of interest" description="Disordered" evidence="1">
    <location>
        <begin position="208"/>
        <end position="248"/>
    </location>
</feature>
<evidence type="ECO:0000256" key="1">
    <source>
        <dbReference type="SAM" id="MobiDB-lite"/>
    </source>
</evidence>
<feature type="compositionally biased region" description="Basic residues" evidence="1">
    <location>
        <begin position="213"/>
        <end position="248"/>
    </location>
</feature>
<reference evidence="2" key="1">
    <citation type="journal article" date="2020" name="Nature">
        <title>Giant virus diversity and host interactions through global metagenomics.</title>
        <authorList>
            <person name="Schulz F."/>
            <person name="Roux S."/>
            <person name="Paez-Espino D."/>
            <person name="Jungbluth S."/>
            <person name="Walsh D.A."/>
            <person name="Denef V.J."/>
            <person name="McMahon K.D."/>
            <person name="Konstantinidis K.T."/>
            <person name="Eloe-Fadrosh E.A."/>
            <person name="Kyrpides N.C."/>
            <person name="Woyke T."/>
        </authorList>
    </citation>
    <scope>NUCLEOTIDE SEQUENCE</scope>
    <source>
        <strain evidence="2">GVMAG-M-3300023184-168</strain>
    </source>
</reference>
<sequence length="248" mass="29608">MPENQDTKKDENGKKTEKKVLKESPEGLKVIQRLLPISYLNSKNNRIGEIQTFIKGELPTDNVSGVNYLLYNTFKYANDKDKDTKDINDFFPHYDTDKEFKVINYKSEEEQKIEEKERKESYEEMKKLFDNLKIVKDEINDIVDSKNDTEFIEIKEEIEKRFRAIDESDKNDFEKEKMKRREIFLYSKLIFGKIENLNEELNKVGNFTDKSKITKKKGGKKHKKKTKTKKIRKNKQPKKQKKTKKTKF</sequence>
<evidence type="ECO:0000313" key="2">
    <source>
        <dbReference type="EMBL" id="QHT83649.1"/>
    </source>
</evidence>